<dbReference type="Pfam" id="PF13302">
    <property type="entry name" value="Acetyltransf_3"/>
    <property type="match status" value="1"/>
</dbReference>
<name>A0AB39VAE7_9FUSO</name>
<dbReference type="InterPro" id="IPR001849">
    <property type="entry name" value="PH_domain"/>
</dbReference>
<dbReference type="RefSeq" id="WP_021743334.1">
    <property type="nucleotide sequence ID" value="NZ_CP165646.1"/>
</dbReference>
<evidence type="ECO:0000313" key="3">
    <source>
        <dbReference type="EMBL" id="XDU64673.1"/>
    </source>
</evidence>
<dbReference type="PROSITE" id="PS50003">
    <property type="entry name" value="PH_DOMAIN"/>
    <property type="match status" value="1"/>
</dbReference>
<dbReference type="AlphaFoldDB" id="A0AB39VAE7"/>
<dbReference type="PANTHER" id="PTHR43415:SF3">
    <property type="entry name" value="GNAT-FAMILY ACETYLTRANSFERASE"/>
    <property type="match status" value="1"/>
</dbReference>
<sequence length="174" mass="21158">MLKTKNIKFELVTEDDAERIIELRKNDNLNKYLSATDEDIEKQKKWIKEYKNREKDGTEYYYSIRTEEDEILGYVRVYKINKKEKSFTWGSWIMKEEKPISSALETAILIYEIAFRELNMEKALFEVMKENTKVVSFHKKFGATKISEDAEFEYFILEKEDYFKIREKKYKKYL</sequence>
<gene>
    <name evidence="3" type="ORF">AB8B23_00330</name>
</gene>
<dbReference type="Gene3D" id="3.40.630.30">
    <property type="match status" value="1"/>
</dbReference>
<proteinExistence type="predicted"/>
<protein>
    <submittedName>
        <fullName evidence="3">GNAT family N-acetyltransferase</fullName>
        <ecNumber evidence="3">2.3.-.-</ecNumber>
    </submittedName>
</protein>
<dbReference type="InterPro" id="IPR016181">
    <property type="entry name" value="Acyl_CoA_acyltransferase"/>
</dbReference>
<dbReference type="SUPFAM" id="SSF55729">
    <property type="entry name" value="Acyl-CoA N-acyltransferases (Nat)"/>
    <property type="match status" value="1"/>
</dbReference>
<feature type="domain" description="PH" evidence="1">
    <location>
        <begin position="1"/>
        <end position="55"/>
    </location>
</feature>
<dbReference type="GO" id="GO:0016747">
    <property type="term" value="F:acyltransferase activity, transferring groups other than amino-acyl groups"/>
    <property type="evidence" value="ECO:0007669"/>
    <property type="project" value="InterPro"/>
</dbReference>
<dbReference type="PROSITE" id="PS51186">
    <property type="entry name" value="GNAT"/>
    <property type="match status" value="1"/>
</dbReference>
<accession>A0AB39VAE7</accession>
<dbReference type="EC" id="2.3.-.-" evidence="3"/>
<dbReference type="EMBL" id="CP165646">
    <property type="protein sequence ID" value="XDU64673.1"/>
    <property type="molecule type" value="Genomic_DNA"/>
</dbReference>
<organism evidence="3">
    <name type="scientific">Leptotrichia mesophila</name>
    <dbReference type="NCBI Taxonomy" id="3239303"/>
    <lineage>
        <taxon>Bacteria</taxon>
        <taxon>Fusobacteriati</taxon>
        <taxon>Fusobacteriota</taxon>
        <taxon>Fusobacteriia</taxon>
        <taxon>Fusobacteriales</taxon>
        <taxon>Leptotrichiaceae</taxon>
        <taxon>Leptotrichia</taxon>
    </lineage>
</organism>
<keyword evidence="3" id="KW-0012">Acyltransferase</keyword>
<reference evidence="3" key="1">
    <citation type="submission" date="2024-07" db="EMBL/GenBank/DDBJ databases">
        <authorList>
            <person name="Li X.-J."/>
            <person name="Wang X."/>
        </authorList>
    </citation>
    <scope>NUCLEOTIDE SEQUENCE</scope>
    <source>
        <strain evidence="3">HSP-342</strain>
    </source>
</reference>
<feature type="domain" description="N-acetyltransferase" evidence="2">
    <location>
        <begin position="7"/>
        <end position="162"/>
    </location>
</feature>
<dbReference type="KEGG" id="lmes:AB8B23_00330"/>
<dbReference type="PANTHER" id="PTHR43415">
    <property type="entry name" value="SPERMIDINE N(1)-ACETYLTRANSFERASE"/>
    <property type="match status" value="1"/>
</dbReference>
<keyword evidence="3" id="KW-0808">Transferase</keyword>
<evidence type="ECO:0000259" key="2">
    <source>
        <dbReference type="PROSITE" id="PS51186"/>
    </source>
</evidence>
<evidence type="ECO:0000259" key="1">
    <source>
        <dbReference type="PROSITE" id="PS50003"/>
    </source>
</evidence>
<dbReference type="InterPro" id="IPR000182">
    <property type="entry name" value="GNAT_dom"/>
</dbReference>